<feature type="chain" id="PRO_5046312271" description="Sortilin N-terminal domain-containing protein" evidence="1">
    <location>
        <begin position="26"/>
        <end position="335"/>
    </location>
</feature>
<feature type="signal peptide" evidence="1">
    <location>
        <begin position="1"/>
        <end position="25"/>
    </location>
</feature>
<accession>A0ABT5VEG3</accession>
<protein>
    <recommendedName>
        <fullName evidence="4">Sortilin N-terminal domain-containing protein</fullName>
    </recommendedName>
</protein>
<comment type="caution">
    <text evidence="2">The sequence shown here is derived from an EMBL/GenBank/DDBJ whole genome shotgun (WGS) entry which is preliminary data.</text>
</comment>
<dbReference type="PROSITE" id="PS51257">
    <property type="entry name" value="PROKAR_LIPOPROTEIN"/>
    <property type="match status" value="1"/>
</dbReference>
<evidence type="ECO:0000256" key="1">
    <source>
        <dbReference type="SAM" id="SignalP"/>
    </source>
</evidence>
<dbReference type="NCBIfam" id="NF045728">
    <property type="entry name" value="glycosyl_F510_1955"/>
    <property type="match status" value="1"/>
</dbReference>
<sequence>MKKYNKKMILVSVFISGGLLLTACGQNETLPEAAPDAEAENTVEEVEVEATEEVEVEEADIVREETAEISHTHGLELNPSNPDSYLIATHYGVVEYEGPNQAYVLGEMRDDFMGFSRVADTQYLMSSGHPGHGSDLPDPLGFMWSENSGQTWEFRSLLGEYDFHALTASYQDNNHILGHALDFKNNFQSLIFRSNDQGFNWDRVETNGLPLDQHAVHDMAFSPEDDKIVFAATAKGLFKSDDSGVNWSELATGNIKGLAVLGNDEVYYFNGSNEELYRWTGEKSETISYPPEYGAVNYIVVNETGNLIMTTERSSLLKQESNENWNVLIDNGQVK</sequence>
<reference evidence="2" key="1">
    <citation type="submission" date="2024-05" db="EMBL/GenBank/DDBJ databases">
        <title>Alkalihalobacillus sp. strain MEB203 novel alkaliphilic bacterium from Lonar Lake, India.</title>
        <authorList>
            <person name="Joshi A."/>
            <person name="Thite S."/>
            <person name="Mengade P."/>
        </authorList>
    </citation>
    <scope>NUCLEOTIDE SEQUENCE</scope>
    <source>
        <strain evidence="2">MEB 203</strain>
    </source>
</reference>
<dbReference type="SUPFAM" id="SSF110296">
    <property type="entry name" value="Oligoxyloglucan reducing end-specific cellobiohydrolase"/>
    <property type="match status" value="1"/>
</dbReference>
<evidence type="ECO:0000313" key="2">
    <source>
        <dbReference type="EMBL" id="MDE5412858.1"/>
    </source>
</evidence>
<evidence type="ECO:0008006" key="4">
    <source>
        <dbReference type="Google" id="ProtNLM"/>
    </source>
</evidence>
<keyword evidence="1" id="KW-0732">Signal</keyword>
<evidence type="ECO:0000313" key="3">
    <source>
        <dbReference type="Proteomes" id="UP001148125"/>
    </source>
</evidence>
<gene>
    <name evidence="2" type="ORF">N7Z68_05635</name>
</gene>
<dbReference type="InterPro" id="IPR015943">
    <property type="entry name" value="WD40/YVTN_repeat-like_dom_sf"/>
</dbReference>
<dbReference type="EMBL" id="JAOTPO010000003">
    <property type="protein sequence ID" value="MDE5412858.1"/>
    <property type="molecule type" value="Genomic_DNA"/>
</dbReference>
<name>A0ABT5VEG3_9BACI</name>
<proteinExistence type="predicted"/>
<dbReference type="InterPro" id="IPR054817">
    <property type="entry name" value="Glycosyl_F510_1955-like"/>
</dbReference>
<dbReference type="Gene3D" id="2.130.10.10">
    <property type="entry name" value="YVTN repeat-like/Quinoprotein amine dehydrogenase"/>
    <property type="match status" value="1"/>
</dbReference>
<organism evidence="2 3">
    <name type="scientific">Alkalihalobacterium chitinilyticum</name>
    <dbReference type="NCBI Taxonomy" id="2980103"/>
    <lineage>
        <taxon>Bacteria</taxon>
        <taxon>Bacillati</taxon>
        <taxon>Bacillota</taxon>
        <taxon>Bacilli</taxon>
        <taxon>Bacillales</taxon>
        <taxon>Bacillaceae</taxon>
        <taxon>Alkalihalobacterium</taxon>
    </lineage>
</organism>
<dbReference type="RefSeq" id="WP_275117489.1">
    <property type="nucleotide sequence ID" value="NZ_JAOTPO010000003.1"/>
</dbReference>
<keyword evidence="3" id="KW-1185">Reference proteome</keyword>
<dbReference type="Proteomes" id="UP001148125">
    <property type="component" value="Unassembled WGS sequence"/>
</dbReference>